<dbReference type="PROSITE" id="PS51819">
    <property type="entry name" value="VOC"/>
    <property type="match status" value="1"/>
</dbReference>
<gene>
    <name evidence="2" type="ORF">CLV80_103233</name>
</gene>
<feature type="domain" description="VOC" evidence="1">
    <location>
        <begin position="6"/>
        <end position="118"/>
    </location>
</feature>
<dbReference type="AlphaFoldDB" id="A0A2T0W274"/>
<evidence type="ECO:0000259" key="1">
    <source>
        <dbReference type="PROSITE" id="PS51819"/>
    </source>
</evidence>
<keyword evidence="3" id="KW-1185">Reference proteome</keyword>
<dbReference type="Pfam" id="PF18029">
    <property type="entry name" value="Glyoxalase_6"/>
    <property type="match status" value="1"/>
</dbReference>
<sequence>MVRVLGIGGVFFRAKDPVALAQWYDEHLGVSPAPTAADMQPWKTEQGVTVFAPFDEETDYFPKDHAFMLNFRVADLDVACKELKLAGIAIGEVMAMDGVGKFVRIHDPEGNPIELWEAQ</sequence>
<dbReference type="InterPro" id="IPR041581">
    <property type="entry name" value="Glyoxalase_6"/>
</dbReference>
<protein>
    <recommendedName>
        <fullName evidence="1">VOC domain-containing protein</fullName>
    </recommendedName>
</protein>
<dbReference type="Proteomes" id="UP000238007">
    <property type="component" value="Unassembled WGS sequence"/>
</dbReference>
<evidence type="ECO:0000313" key="3">
    <source>
        <dbReference type="Proteomes" id="UP000238007"/>
    </source>
</evidence>
<name>A0A2T0W274_9RHOB</name>
<dbReference type="InterPro" id="IPR029068">
    <property type="entry name" value="Glyas_Bleomycin-R_OHBP_Dase"/>
</dbReference>
<proteinExistence type="predicted"/>
<dbReference type="CDD" id="cd06587">
    <property type="entry name" value="VOC"/>
    <property type="match status" value="1"/>
</dbReference>
<evidence type="ECO:0000313" key="2">
    <source>
        <dbReference type="EMBL" id="PRY78904.1"/>
    </source>
</evidence>
<dbReference type="InterPro" id="IPR037523">
    <property type="entry name" value="VOC_core"/>
</dbReference>
<dbReference type="RefSeq" id="WP_106355801.1">
    <property type="nucleotide sequence ID" value="NZ_PVTP01000003.1"/>
</dbReference>
<dbReference type="SUPFAM" id="SSF54593">
    <property type="entry name" value="Glyoxalase/Bleomycin resistance protein/Dihydroxybiphenyl dioxygenase"/>
    <property type="match status" value="1"/>
</dbReference>
<dbReference type="OrthoDB" id="9799428at2"/>
<dbReference type="EMBL" id="PVTP01000003">
    <property type="protein sequence ID" value="PRY78904.1"/>
    <property type="molecule type" value="Genomic_DNA"/>
</dbReference>
<reference evidence="2 3" key="1">
    <citation type="submission" date="2018-03" db="EMBL/GenBank/DDBJ databases">
        <title>Genomic Encyclopedia of Archaeal and Bacterial Type Strains, Phase II (KMG-II): from individual species to whole genera.</title>
        <authorList>
            <person name="Goeker M."/>
        </authorList>
    </citation>
    <scope>NUCLEOTIDE SEQUENCE [LARGE SCALE GENOMIC DNA]</scope>
    <source>
        <strain evidence="2 3">DSM 101533</strain>
    </source>
</reference>
<dbReference type="Gene3D" id="3.10.180.10">
    <property type="entry name" value="2,3-Dihydroxybiphenyl 1,2-Dioxygenase, domain 1"/>
    <property type="match status" value="1"/>
</dbReference>
<comment type="caution">
    <text evidence="2">The sequence shown here is derived from an EMBL/GenBank/DDBJ whole genome shotgun (WGS) entry which is preliminary data.</text>
</comment>
<organism evidence="2 3">
    <name type="scientific">Yoonia maritima</name>
    <dbReference type="NCBI Taxonomy" id="1435347"/>
    <lineage>
        <taxon>Bacteria</taxon>
        <taxon>Pseudomonadati</taxon>
        <taxon>Pseudomonadota</taxon>
        <taxon>Alphaproteobacteria</taxon>
        <taxon>Rhodobacterales</taxon>
        <taxon>Paracoccaceae</taxon>
        <taxon>Yoonia</taxon>
    </lineage>
</organism>
<accession>A0A2T0W274</accession>